<accession>A0A484H7Y3</accession>
<evidence type="ECO:0000259" key="3">
    <source>
        <dbReference type="SMART" id="SM00563"/>
    </source>
</evidence>
<dbReference type="SMART" id="SM00563">
    <property type="entry name" value="PlsC"/>
    <property type="match status" value="1"/>
</dbReference>
<dbReference type="PANTHER" id="PTHR10434">
    <property type="entry name" value="1-ACYL-SN-GLYCEROL-3-PHOSPHATE ACYLTRANSFERASE"/>
    <property type="match status" value="1"/>
</dbReference>
<dbReference type="SUPFAM" id="SSF69593">
    <property type="entry name" value="Glycerol-3-phosphate (1)-acyltransferase"/>
    <property type="match status" value="1"/>
</dbReference>
<sequence>MLLIRSALFNVLFLLWTIGLGLAIVVPGLAGPRRWTQRCARLWGCGVFLLLRRVVGLSHEVHGLENIPAGTVIIAAKHQSAWDTLLFHTLLEDPVFVVKKELFLIPVIGWLMRKSGCIGIDRSNGMQALKKMIQGVKDAADNGSQLVIFPEGTRTAPGVSSVYQPGIALLYKRAPLIIVPVALNSGLFWGRRRFVKRPGHILVEFLPPLPVGLERHAFLAALQCRIDSTTRRLEQNSLMPCVQARTDQS</sequence>
<dbReference type="PANTHER" id="PTHR10434:SF40">
    <property type="entry name" value="1-ACYL-SN-GLYCEROL-3-PHOSPHATE ACYLTRANSFERASE"/>
    <property type="match status" value="1"/>
</dbReference>
<evidence type="ECO:0000256" key="2">
    <source>
        <dbReference type="ARBA" id="ARBA00023315"/>
    </source>
</evidence>
<protein>
    <submittedName>
        <fullName evidence="4">1-acyl-sn-glycerol-3-phosphate acyltransferase</fullName>
        <ecNumber evidence="4">2.3.1.51</ecNumber>
    </submittedName>
</protein>
<dbReference type="AlphaFoldDB" id="A0A484H7Y3"/>
<proteinExistence type="predicted"/>
<gene>
    <name evidence="4" type="ORF">RIEGSTA812A_PEG_1154</name>
</gene>
<dbReference type="InterPro" id="IPR002123">
    <property type="entry name" value="Plipid/glycerol_acylTrfase"/>
</dbReference>
<organism evidence="4">
    <name type="scientific">invertebrate metagenome</name>
    <dbReference type="NCBI Taxonomy" id="1711999"/>
    <lineage>
        <taxon>unclassified sequences</taxon>
        <taxon>metagenomes</taxon>
        <taxon>organismal metagenomes</taxon>
    </lineage>
</organism>
<keyword evidence="2 4" id="KW-0012">Acyltransferase</keyword>
<dbReference type="Pfam" id="PF01553">
    <property type="entry name" value="Acyltransferase"/>
    <property type="match status" value="1"/>
</dbReference>
<dbReference type="EMBL" id="LR026963">
    <property type="protein sequence ID" value="VBB69681.1"/>
    <property type="molecule type" value="Genomic_DNA"/>
</dbReference>
<dbReference type="GO" id="GO:0003841">
    <property type="term" value="F:1-acylglycerol-3-phosphate O-acyltransferase activity"/>
    <property type="evidence" value="ECO:0007669"/>
    <property type="project" value="UniProtKB-EC"/>
</dbReference>
<dbReference type="EC" id="2.3.1.51" evidence="4"/>
<dbReference type="GO" id="GO:0006654">
    <property type="term" value="P:phosphatidic acid biosynthetic process"/>
    <property type="evidence" value="ECO:0007669"/>
    <property type="project" value="TreeGrafter"/>
</dbReference>
<evidence type="ECO:0000256" key="1">
    <source>
        <dbReference type="ARBA" id="ARBA00022679"/>
    </source>
</evidence>
<feature type="domain" description="Phospholipid/glycerol acyltransferase" evidence="3">
    <location>
        <begin position="72"/>
        <end position="186"/>
    </location>
</feature>
<keyword evidence="1 4" id="KW-0808">Transferase</keyword>
<evidence type="ECO:0000313" key="4">
    <source>
        <dbReference type="EMBL" id="VBB69681.1"/>
    </source>
</evidence>
<name>A0A484H7Y3_9ZZZZ</name>
<dbReference type="CDD" id="cd07989">
    <property type="entry name" value="LPLAT_AGPAT-like"/>
    <property type="match status" value="1"/>
</dbReference>
<reference evidence="4" key="1">
    <citation type="submission" date="2018-10" db="EMBL/GenBank/DDBJ databases">
        <authorList>
            <person name="Gruber-Vodicka H."/>
            <person name="Jaeckle O."/>
        </authorList>
    </citation>
    <scope>NUCLEOTIDE SEQUENCE</scope>
</reference>